<name>H5SG46_9BACT</name>
<reference evidence="3" key="2">
    <citation type="journal article" date="2012" name="PLoS ONE">
        <title>A Deeply Branching Thermophilic Bacterium with an Ancient Acetyl-CoA Pathway Dominates a Subsurface Ecosystem.</title>
        <authorList>
            <person name="Takami H."/>
            <person name="Noguchi H."/>
            <person name="Takaki Y."/>
            <person name="Uchiyama I."/>
            <person name="Toyoda A."/>
            <person name="Nishi S."/>
            <person name="Chee G.-J."/>
            <person name="Arai W."/>
            <person name="Nunoura T."/>
            <person name="Itoh T."/>
            <person name="Hattori M."/>
            <person name="Takai K."/>
        </authorList>
    </citation>
    <scope>NUCLEOTIDE SEQUENCE</scope>
</reference>
<evidence type="ECO:0000259" key="1">
    <source>
        <dbReference type="Pfam" id="PF10128"/>
    </source>
</evidence>
<dbReference type="AlphaFoldDB" id="H5SG46"/>
<dbReference type="InterPro" id="IPR004555">
    <property type="entry name" value="G6PDH_assembly_OpcA"/>
</dbReference>
<feature type="domain" description="Glucose-6-phosphate dehydrogenase assembly protein OpcA C-terminal" evidence="2">
    <location>
        <begin position="181"/>
        <end position="367"/>
    </location>
</feature>
<dbReference type="Pfam" id="PF20171">
    <property type="entry name" value="OpcA_G6PD_C"/>
    <property type="match status" value="1"/>
</dbReference>
<sequence length="377" mass="41987">MHAIEQELQRLWRTAAEPVEGESQLPVLRACALNLVVYSADPGRISEIEAVIPQLIPEHPLRAIVMSVDESGGESRVDAWISAHCVQPVPEGKQICCEQIRLDVRGEPISGLSRLVVPILVPDVPVFLWWCGAPPLGSERLEDFLGIADRVIFDSTELENPSVDFPRLARLIVSREANSAFSDVVWIRLTFWRHVVARLFDSPLTRPSLSRLKRVVIGYAEERDAYAPSSQALLMAGWLASRLMWQPLKKLTFSPMQPEEARSELHLRSPGEHPTGARTVTIEFRALRFPSVPRGELVSLELDAEGTPATRFIVAQTGEPSWVESRVEWAGMNPIVQRIGRPETSLAQDVGSALELFGHDRVYEQAVKMAAAFLDEG</sequence>
<protein>
    <submittedName>
        <fullName evidence="3">Hypothetical conserved protein</fullName>
    </submittedName>
</protein>
<evidence type="ECO:0000313" key="3">
    <source>
        <dbReference type="EMBL" id="BAL55132.1"/>
    </source>
</evidence>
<dbReference type="EMBL" id="AP011710">
    <property type="protein sequence ID" value="BAL55132.1"/>
    <property type="molecule type" value="Genomic_DNA"/>
</dbReference>
<dbReference type="PANTHER" id="PTHR38658">
    <property type="entry name" value="OXPP CYCLE PROTEIN OPCA-RELATED"/>
    <property type="match status" value="1"/>
</dbReference>
<proteinExistence type="predicted"/>
<dbReference type="Pfam" id="PF10128">
    <property type="entry name" value="OpcA_G6PD_assem"/>
    <property type="match status" value="1"/>
</dbReference>
<feature type="domain" description="Glucose-6-phosphate dehydrogenase assembly protein OpcA N-terminal" evidence="1">
    <location>
        <begin position="58"/>
        <end position="169"/>
    </location>
</feature>
<dbReference type="PANTHER" id="PTHR38658:SF1">
    <property type="entry name" value="OXPP CYCLE PROTEIN OPCA-RELATED"/>
    <property type="match status" value="1"/>
</dbReference>
<dbReference type="InterPro" id="IPR046802">
    <property type="entry name" value="OpcA_G6PD_C"/>
</dbReference>
<gene>
    <name evidence="3" type="ORF">HGMM_F23D12C11</name>
</gene>
<organism evidence="3">
    <name type="scientific">uncultured Acidobacteriota bacterium</name>
    <dbReference type="NCBI Taxonomy" id="171953"/>
    <lineage>
        <taxon>Bacteria</taxon>
        <taxon>Pseudomonadati</taxon>
        <taxon>Acidobacteriota</taxon>
        <taxon>environmental samples</taxon>
    </lineage>
</organism>
<evidence type="ECO:0000259" key="2">
    <source>
        <dbReference type="Pfam" id="PF20171"/>
    </source>
</evidence>
<reference evidence="3" key="1">
    <citation type="journal article" date="2005" name="Environ. Microbiol.">
        <title>Genetic and functional properties of uncultivated thermophilic crenarchaeotes from a subsurface gold mine as revealed by analysis of genome fragments.</title>
        <authorList>
            <person name="Nunoura T."/>
            <person name="Hirayama H."/>
            <person name="Takami H."/>
            <person name="Oida H."/>
            <person name="Nishi S."/>
            <person name="Shimamura S."/>
            <person name="Suzuki Y."/>
            <person name="Inagaki F."/>
            <person name="Takai K."/>
            <person name="Nealson K.H."/>
            <person name="Horikoshi K."/>
        </authorList>
    </citation>
    <scope>NUCLEOTIDE SEQUENCE</scope>
</reference>
<dbReference type="InterPro" id="IPR046801">
    <property type="entry name" value="OpcA_G6PD_N"/>
</dbReference>
<accession>H5SG46</accession>